<proteinExistence type="predicted"/>
<protein>
    <submittedName>
        <fullName evidence="4">Discoidin domain-containing protein</fullName>
    </submittedName>
</protein>
<dbReference type="InterPro" id="IPR000421">
    <property type="entry name" value="FA58C"/>
</dbReference>
<dbReference type="InterPro" id="IPR008979">
    <property type="entry name" value="Galactose-bd-like_sf"/>
</dbReference>
<accession>A0ABT2LWM1</accession>
<dbReference type="Pfam" id="PF00754">
    <property type="entry name" value="F5_F8_type_C"/>
    <property type="match status" value="2"/>
</dbReference>
<comment type="caution">
    <text evidence="4">The sequence shown here is derived from an EMBL/GenBank/DDBJ whole genome shotgun (WGS) entry which is preliminary data.</text>
</comment>
<keyword evidence="1" id="KW-0326">Glycosidase</keyword>
<organism evidence="4 5">
    <name type="scientific">Eubacterium album</name>
    <dbReference type="NCBI Taxonomy" id="2978477"/>
    <lineage>
        <taxon>Bacteria</taxon>
        <taxon>Bacillati</taxon>
        <taxon>Bacillota</taxon>
        <taxon>Clostridia</taxon>
        <taxon>Eubacteriales</taxon>
        <taxon>Eubacteriaceae</taxon>
        <taxon>Eubacterium</taxon>
    </lineage>
</organism>
<keyword evidence="2" id="KW-0732">Signal</keyword>
<dbReference type="PROSITE" id="PS50022">
    <property type="entry name" value="FA58C_3"/>
    <property type="match status" value="2"/>
</dbReference>
<dbReference type="Gene3D" id="2.60.120.260">
    <property type="entry name" value="Galactose-binding domain-like"/>
    <property type="match status" value="2"/>
</dbReference>
<feature type="chain" id="PRO_5045681413" evidence="2">
    <location>
        <begin position="22"/>
        <end position="419"/>
    </location>
</feature>
<keyword evidence="1" id="KW-0378">Hydrolase</keyword>
<dbReference type="EMBL" id="JAODBU010000002">
    <property type="protein sequence ID" value="MCT7397690.1"/>
    <property type="molecule type" value="Genomic_DNA"/>
</dbReference>
<evidence type="ECO:0000313" key="5">
    <source>
        <dbReference type="Proteomes" id="UP001431199"/>
    </source>
</evidence>
<dbReference type="PANTHER" id="PTHR45713">
    <property type="entry name" value="FTP DOMAIN-CONTAINING PROTEIN"/>
    <property type="match status" value="1"/>
</dbReference>
<evidence type="ECO:0000259" key="3">
    <source>
        <dbReference type="PROSITE" id="PS50022"/>
    </source>
</evidence>
<feature type="signal peptide" evidence="2">
    <location>
        <begin position="1"/>
        <end position="21"/>
    </location>
</feature>
<dbReference type="PANTHER" id="PTHR45713:SF6">
    <property type="entry name" value="F5_8 TYPE C DOMAIN-CONTAINING PROTEIN"/>
    <property type="match status" value="1"/>
</dbReference>
<evidence type="ECO:0000313" key="4">
    <source>
        <dbReference type="EMBL" id="MCT7397690.1"/>
    </source>
</evidence>
<gene>
    <name evidence="4" type="ORF">N5B56_01145</name>
</gene>
<dbReference type="Proteomes" id="UP001431199">
    <property type="component" value="Unassembled WGS sequence"/>
</dbReference>
<feature type="domain" description="F5/8 type C" evidence="3">
    <location>
        <begin position="130"/>
        <end position="275"/>
    </location>
</feature>
<evidence type="ECO:0000256" key="1">
    <source>
        <dbReference type="ARBA" id="ARBA00023295"/>
    </source>
</evidence>
<reference evidence="4" key="1">
    <citation type="submission" date="2022-09" db="EMBL/GenBank/DDBJ databases">
        <title>Eubacterium sp. LFL-14 isolated from human feces.</title>
        <authorList>
            <person name="Liu F."/>
        </authorList>
    </citation>
    <scope>NUCLEOTIDE SEQUENCE</scope>
    <source>
        <strain evidence="4">LFL-14</strain>
    </source>
</reference>
<sequence>MRSIITTFCTILILSLAAAGAYTIITKDSKKEEMTQATKEAMESTLDTLKSEQYYEFGSEKEFEQYFVTGICDRMNSISHVDIKINNIDYDKGTIDASTTVFYGYLIGAGSVTVRQTMYFDEKEMPLYDRTKVDIATEDETSNSENLAYKKNTAQSSSEVDSMNASAAVDGNDNTRWSSDKAEGDNPWMMVDLGKKYNIDKIKIVWETAYAKDYIIETSIDGNEWKTVYAKLDGEGGTEKIKFHATKCKYVKIQCLKREYEEYGCSIYELEVYSSYKTDEVFENKSNNYVLLTAAATATSSGSESGMDERYAIDNNEGTRWSSNFSDDAWMIVDLGTICNISQIKIIWEEAYATDYDILVSEDGETYKKFFSKSDGKGKTEKINFKNTTARYIKFQGIKRKLEYGYSMWEFYVYGGAVQ</sequence>
<name>A0ABT2LWM1_9FIRM</name>
<dbReference type="RefSeq" id="WP_260978127.1">
    <property type="nucleotide sequence ID" value="NZ_JAODBU010000002.1"/>
</dbReference>
<keyword evidence="5" id="KW-1185">Reference proteome</keyword>
<dbReference type="InterPro" id="IPR051941">
    <property type="entry name" value="BG_Antigen-Binding_Lectin"/>
</dbReference>
<dbReference type="SUPFAM" id="SSF49785">
    <property type="entry name" value="Galactose-binding domain-like"/>
    <property type="match status" value="2"/>
</dbReference>
<evidence type="ECO:0000256" key="2">
    <source>
        <dbReference type="SAM" id="SignalP"/>
    </source>
</evidence>
<feature type="domain" description="F5/8 type C" evidence="3">
    <location>
        <begin position="278"/>
        <end position="416"/>
    </location>
</feature>